<dbReference type="InterPro" id="IPR050366">
    <property type="entry name" value="BP-dependent_transpt_permease"/>
</dbReference>
<keyword evidence="2 9" id="KW-0813">Transport</keyword>
<dbReference type="Proteomes" id="UP000251558">
    <property type="component" value="Unassembled WGS sequence"/>
</dbReference>
<keyword evidence="12" id="KW-1185">Reference proteome</keyword>
<comment type="caution">
    <text evidence="11">The sequence shown here is derived from an EMBL/GenBank/DDBJ whole genome shotgun (WGS) entry which is preliminary data.</text>
</comment>
<feature type="transmembrane region" description="Helical" evidence="9">
    <location>
        <begin position="240"/>
        <end position="261"/>
    </location>
</feature>
<comment type="subcellular location">
    <subcellularLocation>
        <location evidence="1 9">Cell membrane</location>
        <topology evidence="1 9">Multi-pass membrane protein</topology>
    </subcellularLocation>
</comment>
<dbReference type="PANTHER" id="PTHR43386:SF1">
    <property type="entry name" value="D,D-DIPEPTIDE TRANSPORT SYSTEM PERMEASE PROTEIN DDPC-RELATED"/>
    <property type="match status" value="1"/>
</dbReference>
<dbReference type="RefSeq" id="WP_112096062.1">
    <property type="nucleotide sequence ID" value="NZ_QMBP01000002.1"/>
</dbReference>
<dbReference type="EMBL" id="QMBP01000002">
    <property type="protein sequence ID" value="RAZ91761.1"/>
    <property type="molecule type" value="Genomic_DNA"/>
</dbReference>
<dbReference type="OrthoDB" id="9766870at2"/>
<feature type="domain" description="ABC transmembrane type-1" evidence="10">
    <location>
        <begin position="73"/>
        <end position="262"/>
    </location>
</feature>
<comment type="similarity">
    <text evidence="9">Belongs to the binding-protein-dependent transport system permease family.</text>
</comment>
<dbReference type="GO" id="GO:0005886">
    <property type="term" value="C:plasma membrane"/>
    <property type="evidence" value="ECO:0007669"/>
    <property type="project" value="UniProtKB-SubCell"/>
</dbReference>
<name>A0A330HT18_9HYPH</name>
<proteinExistence type="inferred from homology"/>
<keyword evidence="3" id="KW-1003">Cell membrane</keyword>
<evidence type="ECO:0000256" key="7">
    <source>
        <dbReference type="ARBA" id="ARBA00022989"/>
    </source>
</evidence>
<dbReference type="CDD" id="cd06261">
    <property type="entry name" value="TM_PBP2"/>
    <property type="match status" value="1"/>
</dbReference>
<dbReference type="Gene3D" id="1.10.3720.10">
    <property type="entry name" value="MetI-like"/>
    <property type="match status" value="1"/>
</dbReference>
<dbReference type="GO" id="GO:0015833">
    <property type="term" value="P:peptide transport"/>
    <property type="evidence" value="ECO:0007669"/>
    <property type="project" value="UniProtKB-KW"/>
</dbReference>
<evidence type="ECO:0000259" key="10">
    <source>
        <dbReference type="PROSITE" id="PS50928"/>
    </source>
</evidence>
<dbReference type="InterPro" id="IPR025966">
    <property type="entry name" value="OppC_N"/>
</dbReference>
<evidence type="ECO:0000256" key="8">
    <source>
        <dbReference type="ARBA" id="ARBA00023136"/>
    </source>
</evidence>
<dbReference type="PROSITE" id="PS50928">
    <property type="entry name" value="ABC_TM1"/>
    <property type="match status" value="1"/>
</dbReference>
<accession>A0A330HT18</accession>
<evidence type="ECO:0000313" key="12">
    <source>
        <dbReference type="Proteomes" id="UP000251558"/>
    </source>
</evidence>
<dbReference type="Pfam" id="PF00528">
    <property type="entry name" value="BPD_transp_1"/>
    <property type="match status" value="1"/>
</dbReference>
<gene>
    <name evidence="11" type="ORF">DPM33_04515</name>
</gene>
<keyword evidence="8 9" id="KW-0472">Membrane</keyword>
<feature type="transmembrane region" description="Helical" evidence="9">
    <location>
        <begin position="190"/>
        <end position="220"/>
    </location>
</feature>
<dbReference type="Pfam" id="PF12911">
    <property type="entry name" value="OppC_N"/>
    <property type="match status" value="1"/>
</dbReference>
<evidence type="ECO:0000256" key="9">
    <source>
        <dbReference type="RuleBase" id="RU363032"/>
    </source>
</evidence>
<sequence length="277" mass="28922">MDGLASIWASPTGRVGLAIVIALSICAILAPLLAPYLPSAINVAIRFSPPSPSHWLGTDHLGRDLLSRVLYGARIALGVSVAVTGLALMIGALLGVGAAYSPPLLERAILVVFDLVSSYPTVILALAFVAVLGPGVTNLIVVVTVVFVPQFGRVARAQALALRHRSFLEAEVIIGASPTRILFHHLLPNIIGPLIVLASMNVPTVITLEAGLSFLGLGVRPPLASWGSMLYDGFLNLNQAAWPVVVSAGALSLATLGFTLFGEALQAVIDPLRHEDS</sequence>
<evidence type="ECO:0000256" key="2">
    <source>
        <dbReference type="ARBA" id="ARBA00022448"/>
    </source>
</evidence>
<feature type="transmembrane region" description="Helical" evidence="9">
    <location>
        <begin position="121"/>
        <end position="148"/>
    </location>
</feature>
<evidence type="ECO:0000313" key="11">
    <source>
        <dbReference type="EMBL" id="RAZ91761.1"/>
    </source>
</evidence>
<evidence type="ECO:0000256" key="1">
    <source>
        <dbReference type="ARBA" id="ARBA00004651"/>
    </source>
</evidence>
<dbReference type="GO" id="GO:0015031">
    <property type="term" value="P:protein transport"/>
    <property type="evidence" value="ECO:0007669"/>
    <property type="project" value="UniProtKB-KW"/>
</dbReference>
<dbReference type="SUPFAM" id="SSF161098">
    <property type="entry name" value="MetI-like"/>
    <property type="match status" value="1"/>
</dbReference>
<dbReference type="InterPro" id="IPR000515">
    <property type="entry name" value="MetI-like"/>
</dbReference>
<protein>
    <submittedName>
        <fullName evidence="11">ABC transporter permease</fullName>
    </submittedName>
</protein>
<keyword evidence="4 9" id="KW-0812">Transmembrane</keyword>
<dbReference type="InterPro" id="IPR035906">
    <property type="entry name" value="MetI-like_sf"/>
</dbReference>
<evidence type="ECO:0000256" key="5">
    <source>
        <dbReference type="ARBA" id="ARBA00022856"/>
    </source>
</evidence>
<evidence type="ECO:0000256" key="6">
    <source>
        <dbReference type="ARBA" id="ARBA00022927"/>
    </source>
</evidence>
<dbReference type="AlphaFoldDB" id="A0A330HT18"/>
<reference evidence="11 12" key="1">
    <citation type="submission" date="2018-07" db="EMBL/GenBank/DDBJ databases">
        <title>Diversity of Mesorhizobium strains in Brazil.</title>
        <authorList>
            <person name="Helene L.C.F."/>
            <person name="Dall'Agnol R."/>
            <person name="Delamuta J.R.M."/>
            <person name="Hungria M."/>
        </authorList>
    </citation>
    <scope>NUCLEOTIDE SEQUENCE [LARGE SCALE GENOMIC DNA]</scope>
    <source>
        <strain evidence="11 12">AC99b</strain>
    </source>
</reference>
<organism evidence="11 12">
    <name type="scientific">Mesorhizobium hawassense</name>
    <dbReference type="NCBI Taxonomy" id="1209954"/>
    <lineage>
        <taxon>Bacteria</taxon>
        <taxon>Pseudomonadati</taxon>
        <taxon>Pseudomonadota</taxon>
        <taxon>Alphaproteobacteria</taxon>
        <taxon>Hyphomicrobiales</taxon>
        <taxon>Phyllobacteriaceae</taxon>
        <taxon>Mesorhizobium</taxon>
    </lineage>
</organism>
<evidence type="ECO:0000256" key="4">
    <source>
        <dbReference type="ARBA" id="ARBA00022692"/>
    </source>
</evidence>
<evidence type="ECO:0000256" key="3">
    <source>
        <dbReference type="ARBA" id="ARBA00022475"/>
    </source>
</evidence>
<keyword evidence="5" id="KW-0571">Peptide transport</keyword>
<keyword evidence="7 9" id="KW-1133">Transmembrane helix</keyword>
<keyword evidence="6" id="KW-0653">Protein transport</keyword>
<dbReference type="PANTHER" id="PTHR43386">
    <property type="entry name" value="OLIGOPEPTIDE TRANSPORT SYSTEM PERMEASE PROTEIN APPC"/>
    <property type="match status" value="1"/>
</dbReference>
<feature type="transmembrane region" description="Helical" evidence="9">
    <location>
        <begin position="75"/>
        <end position="101"/>
    </location>
</feature>
<dbReference type="GO" id="GO:0055085">
    <property type="term" value="P:transmembrane transport"/>
    <property type="evidence" value="ECO:0007669"/>
    <property type="project" value="InterPro"/>
</dbReference>
<feature type="transmembrane region" description="Helical" evidence="9">
    <location>
        <begin position="15"/>
        <end position="37"/>
    </location>
</feature>